<dbReference type="EMBL" id="JAAARO010000016">
    <property type="protein sequence ID" value="KAF5734031.1"/>
    <property type="molecule type" value="Genomic_DNA"/>
</dbReference>
<keyword evidence="3" id="KW-0862">Zinc</keyword>
<comment type="caution">
    <text evidence="6">The sequence shown here is derived from an EMBL/GenBank/DDBJ whole genome shotgun (WGS) entry which is preliminary data.</text>
</comment>
<dbReference type="GO" id="GO:0005737">
    <property type="term" value="C:cytoplasm"/>
    <property type="evidence" value="ECO:0007669"/>
    <property type="project" value="TreeGrafter"/>
</dbReference>
<dbReference type="PROSITE" id="PS50199">
    <property type="entry name" value="ZF_RANBP2_2"/>
    <property type="match status" value="2"/>
</dbReference>
<accession>A0A7J7CJ39</accession>
<evidence type="ECO:0000256" key="4">
    <source>
        <dbReference type="PROSITE-ProRule" id="PRU00322"/>
    </source>
</evidence>
<reference evidence="6 7" key="1">
    <citation type="journal article" date="2020" name="Nat. Commun.">
        <title>Genome of Tripterygium wilfordii and identification of cytochrome P450 involved in triptolide biosynthesis.</title>
        <authorList>
            <person name="Tu L."/>
            <person name="Su P."/>
            <person name="Zhang Z."/>
            <person name="Gao L."/>
            <person name="Wang J."/>
            <person name="Hu T."/>
            <person name="Zhou J."/>
            <person name="Zhang Y."/>
            <person name="Zhao Y."/>
            <person name="Liu Y."/>
            <person name="Song Y."/>
            <person name="Tong Y."/>
            <person name="Lu Y."/>
            <person name="Yang J."/>
            <person name="Xu C."/>
            <person name="Jia M."/>
            <person name="Peters R.J."/>
            <person name="Huang L."/>
            <person name="Gao W."/>
        </authorList>
    </citation>
    <scope>NUCLEOTIDE SEQUENCE [LARGE SCALE GENOMIC DNA]</scope>
    <source>
        <strain evidence="7">cv. XIE 37</strain>
        <tissue evidence="6">Leaf</tissue>
    </source>
</reference>
<evidence type="ECO:0000259" key="5">
    <source>
        <dbReference type="PROSITE" id="PS50199"/>
    </source>
</evidence>
<feature type="domain" description="RanBP2-type" evidence="5">
    <location>
        <begin position="327"/>
        <end position="356"/>
    </location>
</feature>
<keyword evidence="7" id="KW-1185">Reference proteome</keyword>
<evidence type="ECO:0000256" key="1">
    <source>
        <dbReference type="ARBA" id="ARBA00022723"/>
    </source>
</evidence>
<name>A0A7J7CJ39_TRIWF</name>
<dbReference type="InParanoid" id="A0A7J7CJ39"/>
<proteinExistence type="predicted"/>
<dbReference type="FunCoup" id="A0A7J7CJ39">
    <property type="interactions" value="757"/>
</dbReference>
<dbReference type="SUPFAM" id="SSF90209">
    <property type="entry name" value="Ran binding protein zinc finger-like"/>
    <property type="match status" value="2"/>
</dbReference>
<dbReference type="AlphaFoldDB" id="A0A7J7CJ39"/>
<keyword evidence="2 4" id="KW-0863">Zinc-finger</keyword>
<dbReference type="InterPro" id="IPR001876">
    <property type="entry name" value="Znf_RanBP2"/>
</dbReference>
<dbReference type="InterPro" id="IPR036443">
    <property type="entry name" value="Znf_RanBP2_sf"/>
</dbReference>
<keyword evidence="1" id="KW-0479">Metal-binding</keyword>
<evidence type="ECO:0000313" key="7">
    <source>
        <dbReference type="Proteomes" id="UP000593562"/>
    </source>
</evidence>
<dbReference type="PANTHER" id="PTHR23111:SF40">
    <property type="entry name" value="RNA-BINDING PROTEIN INVOLVED IN HETEROCHROMATIN ASSEMBLY-RELATED"/>
    <property type="match status" value="1"/>
</dbReference>
<dbReference type="Gene3D" id="4.10.1060.10">
    <property type="entry name" value="Zinc finger, RanBP2-type"/>
    <property type="match status" value="2"/>
</dbReference>
<evidence type="ECO:0000313" key="6">
    <source>
        <dbReference type="EMBL" id="KAF5734031.1"/>
    </source>
</evidence>
<dbReference type="SMART" id="SM00547">
    <property type="entry name" value="ZnF_RBZ"/>
    <property type="match status" value="2"/>
</dbReference>
<sequence length="425" mass="47611">MKPPASPLVALKLLAASRFSLFGSAALFLRSRQPLILKSPCFFTKPFSLKHLQFYLYSSSTALDAVSTETLSSHHPWPEWVTFVDHLKTRGYLTEAAPLKAVSESGSFGDSDADKSVYRNINLLKDPCLSFGRDRYDIFKFLSMQDVQTVVEAGCPNLIRKTVNSAKRLRAHVRLDEGDVCSACNLRGSCDKAYVIVVESEGAARTVDIVRVLLFYALDPLVSSQEKPPGRELVEESARKLLSELIVLSEKSAVPTPPKPASAKASKQEETAIDIVDDELHPNVEMKRGDWICPICNFMNFSRNVQCRQCKEDGPKKVGSGDDIEMKKGDWICPECSFMNFSRNITCRLCKTEGPKRFFTDEVEMKKGDWNCSRYELLAVDAISLTTGEIWSASSAIVSGPKKQEPIRKIHWRMLLLYDHSIMPP</sequence>
<dbReference type="Proteomes" id="UP000593562">
    <property type="component" value="Unassembled WGS sequence"/>
</dbReference>
<evidence type="ECO:0000256" key="3">
    <source>
        <dbReference type="ARBA" id="ARBA00022833"/>
    </source>
</evidence>
<dbReference type="GO" id="GO:0003729">
    <property type="term" value="F:mRNA binding"/>
    <property type="evidence" value="ECO:0007669"/>
    <property type="project" value="TreeGrafter"/>
</dbReference>
<organism evidence="6 7">
    <name type="scientific">Tripterygium wilfordii</name>
    <name type="common">Thunder God vine</name>
    <dbReference type="NCBI Taxonomy" id="458696"/>
    <lineage>
        <taxon>Eukaryota</taxon>
        <taxon>Viridiplantae</taxon>
        <taxon>Streptophyta</taxon>
        <taxon>Embryophyta</taxon>
        <taxon>Tracheophyta</taxon>
        <taxon>Spermatophyta</taxon>
        <taxon>Magnoliopsida</taxon>
        <taxon>eudicotyledons</taxon>
        <taxon>Gunneridae</taxon>
        <taxon>Pentapetalae</taxon>
        <taxon>rosids</taxon>
        <taxon>fabids</taxon>
        <taxon>Celastrales</taxon>
        <taxon>Celastraceae</taxon>
        <taxon>Tripterygium</taxon>
    </lineage>
</organism>
<feature type="domain" description="RanBP2-type" evidence="5">
    <location>
        <begin position="287"/>
        <end position="316"/>
    </location>
</feature>
<dbReference type="PANTHER" id="PTHR23111">
    <property type="entry name" value="ZINC FINGER PROTEIN"/>
    <property type="match status" value="1"/>
</dbReference>
<gene>
    <name evidence="6" type="ORF">HS088_TW16G00472</name>
</gene>
<dbReference type="GO" id="GO:0008270">
    <property type="term" value="F:zinc ion binding"/>
    <property type="evidence" value="ECO:0007669"/>
    <property type="project" value="UniProtKB-KW"/>
</dbReference>
<protein>
    <submittedName>
        <fullName evidence="6">Zinc finger protein VAR3 chloroplastic</fullName>
    </submittedName>
</protein>
<evidence type="ECO:0000256" key="2">
    <source>
        <dbReference type="ARBA" id="ARBA00022771"/>
    </source>
</evidence>
<dbReference type="PROSITE" id="PS01358">
    <property type="entry name" value="ZF_RANBP2_1"/>
    <property type="match status" value="2"/>
</dbReference>
<dbReference type="Pfam" id="PF00641">
    <property type="entry name" value="Zn_ribbon_RanBP"/>
    <property type="match status" value="2"/>
</dbReference>